<evidence type="ECO:0000313" key="4">
    <source>
        <dbReference type="Proteomes" id="UP000199424"/>
    </source>
</evidence>
<keyword evidence="4" id="KW-1185">Reference proteome</keyword>
<gene>
    <name evidence="3" type="ORF">SAMN04488070_0069</name>
</gene>
<feature type="domain" description="DUF4097" evidence="2">
    <location>
        <begin position="37"/>
        <end position="253"/>
    </location>
</feature>
<evidence type="ECO:0000313" key="3">
    <source>
        <dbReference type="EMBL" id="SFR36486.1"/>
    </source>
</evidence>
<dbReference type="RefSeq" id="WP_092854187.1">
    <property type="nucleotide sequence ID" value="NZ_FOYU01000001.1"/>
</dbReference>
<accession>A0A1I6G2S4</accession>
<feature type="signal peptide" evidence="1">
    <location>
        <begin position="1"/>
        <end position="21"/>
    </location>
</feature>
<protein>
    <submittedName>
        <fullName evidence="3">Putative adhesin</fullName>
    </submittedName>
</protein>
<keyword evidence="1" id="KW-0732">Signal</keyword>
<sequence>MKVLNMLIGAVMIALSFSAHAQGERVDQKLDIPANARVVIDTMRGDVDIRGGSKNVAHVAGRLDKHAEKFVFELNGDTLTIKVEMPKRGNYNDDDGNELTITLPETARVEARGVSVDFTLANFTSSVTVNTVSGDIDAEKLTGKLQLESVSGDIEAKSLSGELALRSVSGDVKDDGSDSSRATYSTVSGDVEVKTNANVVRVEAVSGEVELALQRIESLHVNSVSGDVKAQLEVAREGRVSVESVSGEVTMLFNGSIDADIDAKTSAGGTIRNHLTSQKAEESAFGIGQRLNLELGERSGSMSFRTVSGDIVLKK</sequence>
<dbReference type="Pfam" id="PF13349">
    <property type="entry name" value="DUF4097"/>
    <property type="match status" value="1"/>
</dbReference>
<dbReference type="Proteomes" id="UP000199424">
    <property type="component" value="Unassembled WGS sequence"/>
</dbReference>
<evidence type="ECO:0000259" key="2">
    <source>
        <dbReference type="Pfam" id="PF13349"/>
    </source>
</evidence>
<dbReference type="EMBL" id="FOYU01000001">
    <property type="protein sequence ID" value="SFR36486.1"/>
    <property type="molecule type" value="Genomic_DNA"/>
</dbReference>
<dbReference type="InterPro" id="IPR025164">
    <property type="entry name" value="Toastrack_DUF4097"/>
</dbReference>
<organism evidence="3 4">
    <name type="scientific">Pseudidiomarina maritima</name>
    <dbReference type="NCBI Taxonomy" id="519453"/>
    <lineage>
        <taxon>Bacteria</taxon>
        <taxon>Pseudomonadati</taxon>
        <taxon>Pseudomonadota</taxon>
        <taxon>Gammaproteobacteria</taxon>
        <taxon>Alteromonadales</taxon>
        <taxon>Idiomarinaceae</taxon>
        <taxon>Pseudidiomarina</taxon>
    </lineage>
</organism>
<proteinExistence type="predicted"/>
<feature type="chain" id="PRO_5011762681" evidence="1">
    <location>
        <begin position="22"/>
        <end position="315"/>
    </location>
</feature>
<reference evidence="4" key="1">
    <citation type="submission" date="2016-10" db="EMBL/GenBank/DDBJ databases">
        <authorList>
            <person name="Varghese N."/>
            <person name="Submissions S."/>
        </authorList>
    </citation>
    <scope>NUCLEOTIDE SEQUENCE [LARGE SCALE GENOMIC DNA]</scope>
    <source>
        <strain evidence="4">CGMCC 1.7285</strain>
    </source>
</reference>
<dbReference type="AlphaFoldDB" id="A0A1I6G2S4"/>
<name>A0A1I6G2S4_9GAMM</name>
<evidence type="ECO:0000256" key="1">
    <source>
        <dbReference type="SAM" id="SignalP"/>
    </source>
</evidence>